<comment type="caution">
    <text evidence="2">The sequence shown here is derived from an EMBL/GenBank/DDBJ whole genome shotgun (WGS) entry which is preliminary data.</text>
</comment>
<dbReference type="AlphaFoldDB" id="A0ABD1QSU1"/>
<feature type="region of interest" description="Disordered" evidence="1">
    <location>
        <begin position="1"/>
        <end position="24"/>
    </location>
</feature>
<proteinExistence type="predicted"/>
<protein>
    <submittedName>
        <fullName evidence="2">Uncharacterized protein</fullName>
    </submittedName>
</protein>
<name>A0ABD1QSU1_9LAMI</name>
<dbReference type="Proteomes" id="UP001604336">
    <property type="component" value="Unassembled WGS sequence"/>
</dbReference>
<evidence type="ECO:0000256" key="1">
    <source>
        <dbReference type="SAM" id="MobiDB-lite"/>
    </source>
</evidence>
<sequence length="138" mass="14841">MGNKGGEIPASSQQTTGMGREKRNQGEIKLQLGLHRLYFRWLAMVDGSLGSGSGSVLWIGPTVVEGGGLGVNDDRGDGDGEMVAMAVLIFGWWHRLDGGLDLVSGFATRGEDLSPWSGNYPLRSPVRRLLPLVGSQFR</sequence>
<evidence type="ECO:0000313" key="2">
    <source>
        <dbReference type="EMBL" id="KAL2479283.1"/>
    </source>
</evidence>
<reference evidence="3" key="1">
    <citation type="submission" date="2024-07" db="EMBL/GenBank/DDBJ databases">
        <title>Two chromosome-level genome assemblies of Korean endemic species Abeliophyllum distichum and Forsythia ovata (Oleaceae).</title>
        <authorList>
            <person name="Jang H."/>
        </authorList>
    </citation>
    <scope>NUCLEOTIDE SEQUENCE [LARGE SCALE GENOMIC DNA]</scope>
</reference>
<organism evidence="2 3">
    <name type="scientific">Abeliophyllum distichum</name>
    <dbReference type="NCBI Taxonomy" id="126358"/>
    <lineage>
        <taxon>Eukaryota</taxon>
        <taxon>Viridiplantae</taxon>
        <taxon>Streptophyta</taxon>
        <taxon>Embryophyta</taxon>
        <taxon>Tracheophyta</taxon>
        <taxon>Spermatophyta</taxon>
        <taxon>Magnoliopsida</taxon>
        <taxon>eudicotyledons</taxon>
        <taxon>Gunneridae</taxon>
        <taxon>Pentapetalae</taxon>
        <taxon>asterids</taxon>
        <taxon>lamiids</taxon>
        <taxon>Lamiales</taxon>
        <taxon>Oleaceae</taxon>
        <taxon>Forsythieae</taxon>
        <taxon>Abeliophyllum</taxon>
    </lineage>
</organism>
<keyword evidence="3" id="KW-1185">Reference proteome</keyword>
<gene>
    <name evidence="2" type="ORF">Adt_32249</name>
</gene>
<accession>A0ABD1QSU1</accession>
<evidence type="ECO:0000313" key="3">
    <source>
        <dbReference type="Proteomes" id="UP001604336"/>
    </source>
</evidence>
<dbReference type="EMBL" id="JBFOLK010000010">
    <property type="protein sequence ID" value="KAL2479283.1"/>
    <property type="molecule type" value="Genomic_DNA"/>
</dbReference>